<dbReference type="AlphaFoldDB" id="A0A554XE06"/>
<keyword evidence="3" id="KW-1185">Reference proteome</keyword>
<dbReference type="EMBL" id="VJOM01000001">
    <property type="protein sequence ID" value="TSE34063.1"/>
    <property type="molecule type" value="Genomic_DNA"/>
</dbReference>
<keyword evidence="1" id="KW-0812">Transmembrane</keyword>
<dbReference type="Proteomes" id="UP000317763">
    <property type="component" value="Unassembled WGS sequence"/>
</dbReference>
<dbReference type="Pfam" id="PF07963">
    <property type="entry name" value="N_methyl"/>
    <property type="match status" value="1"/>
</dbReference>
<feature type="transmembrane region" description="Helical" evidence="1">
    <location>
        <begin position="16"/>
        <end position="37"/>
    </location>
</feature>
<dbReference type="NCBIfam" id="TIGR02532">
    <property type="entry name" value="IV_pilin_GFxxxE"/>
    <property type="match status" value="1"/>
</dbReference>
<protein>
    <recommendedName>
        <fullName evidence="4">Type II secretion system protein I</fullName>
    </recommendedName>
</protein>
<organism evidence="2 3">
    <name type="scientific">Tepidimonas taiwanensis</name>
    <dbReference type="NCBI Taxonomy" id="307486"/>
    <lineage>
        <taxon>Bacteria</taxon>
        <taxon>Pseudomonadati</taxon>
        <taxon>Pseudomonadota</taxon>
        <taxon>Betaproteobacteria</taxon>
        <taxon>Burkholderiales</taxon>
        <taxon>Tepidimonas</taxon>
    </lineage>
</organism>
<keyword evidence="1" id="KW-1133">Transmembrane helix</keyword>
<evidence type="ECO:0000313" key="2">
    <source>
        <dbReference type="EMBL" id="TSE34063.1"/>
    </source>
</evidence>
<evidence type="ECO:0000256" key="1">
    <source>
        <dbReference type="SAM" id="Phobius"/>
    </source>
</evidence>
<evidence type="ECO:0000313" key="3">
    <source>
        <dbReference type="Proteomes" id="UP000317763"/>
    </source>
</evidence>
<dbReference type="STRING" id="307486.GCA_000807215_00168"/>
<keyword evidence="1" id="KW-0472">Membrane</keyword>
<evidence type="ECO:0008006" key="4">
    <source>
        <dbReference type="Google" id="ProtNLM"/>
    </source>
</evidence>
<accession>A0A554XE06</accession>
<sequence length="151" mass="16545">MKPSRRRSVKSRLQRGFTVLEVLVALTIMGFSIALLYRSLGDSVQKGADLIERQSALIALQGLLDAFPDRLPGGDWSQPEQAGSLGWQIEPAVQDVPPATIEPLQETPVVSSGGDIEQPLPVRMTVRWGSGRTLSVLTWRLPPPVPRDTRP</sequence>
<dbReference type="RefSeq" id="WP_197052532.1">
    <property type="nucleotide sequence ID" value="NZ_CP083911.1"/>
</dbReference>
<proteinExistence type="predicted"/>
<name>A0A554XE06_9BURK</name>
<comment type="caution">
    <text evidence="2">The sequence shown here is derived from an EMBL/GenBank/DDBJ whole genome shotgun (WGS) entry which is preliminary data.</text>
</comment>
<reference evidence="2 3" key="1">
    <citation type="submission" date="2019-07" db="EMBL/GenBank/DDBJ databases">
        <title>Tepidimonas taiwanensis I1-1 draft genome.</title>
        <authorList>
            <person name="Da Costa M.S."/>
            <person name="Froufe H.J.C."/>
            <person name="Egas C."/>
            <person name="Albuquerque L."/>
        </authorList>
    </citation>
    <scope>NUCLEOTIDE SEQUENCE [LARGE SCALE GENOMIC DNA]</scope>
    <source>
        <strain evidence="2 3">I1-1</strain>
    </source>
</reference>
<dbReference type="InterPro" id="IPR012902">
    <property type="entry name" value="N_methyl_site"/>
</dbReference>
<gene>
    <name evidence="2" type="ORF">Ttaiw_00123</name>
</gene>